<gene>
    <name evidence="2" type="ORF">HNP76_001126</name>
</gene>
<comment type="caution">
    <text evidence="2">The sequence shown here is derived from an EMBL/GenBank/DDBJ whole genome shotgun (WGS) entry which is preliminary data.</text>
</comment>
<dbReference type="PANTHER" id="PTHR41786">
    <property type="entry name" value="MOTILITY ACCESSORY FACTOR MAF"/>
    <property type="match status" value="1"/>
</dbReference>
<name>A0A7W8LLT8_9SPIR</name>
<dbReference type="Proteomes" id="UP000518887">
    <property type="component" value="Unassembled WGS sequence"/>
</dbReference>
<feature type="domain" description="6-hydroxymethylpterin diphosphokinase MptE-like" evidence="1">
    <location>
        <begin position="176"/>
        <end position="355"/>
    </location>
</feature>
<dbReference type="InterPro" id="IPR002826">
    <property type="entry name" value="MptE-like"/>
</dbReference>
<accession>A0A7W8LLT8</accession>
<evidence type="ECO:0000313" key="2">
    <source>
        <dbReference type="EMBL" id="MBB5225769.1"/>
    </source>
</evidence>
<dbReference type="Pfam" id="PF01973">
    <property type="entry name" value="MptE-like"/>
    <property type="match status" value="1"/>
</dbReference>
<reference evidence="2 3" key="1">
    <citation type="submission" date="2020-08" db="EMBL/GenBank/DDBJ databases">
        <title>Genomic Encyclopedia of Type Strains, Phase IV (KMG-IV): sequencing the most valuable type-strain genomes for metagenomic binning, comparative biology and taxonomic classification.</title>
        <authorList>
            <person name="Goeker M."/>
        </authorList>
    </citation>
    <scope>NUCLEOTIDE SEQUENCE [LARGE SCALE GENOMIC DNA]</scope>
    <source>
        <strain evidence="2 3">DSM 103462</strain>
    </source>
</reference>
<dbReference type="AlphaFoldDB" id="A0A7W8LLT8"/>
<evidence type="ECO:0000313" key="3">
    <source>
        <dbReference type="Proteomes" id="UP000518887"/>
    </source>
</evidence>
<protein>
    <recommendedName>
        <fullName evidence="1">6-hydroxymethylpterin diphosphokinase MptE-like domain-containing protein</fullName>
    </recommendedName>
</protein>
<proteinExistence type="predicted"/>
<evidence type="ECO:0000259" key="1">
    <source>
        <dbReference type="Pfam" id="PF01973"/>
    </source>
</evidence>
<dbReference type="PANTHER" id="PTHR41786:SF1">
    <property type="entry name" value="6-HYDROXYMETHYLPTERIN DIPHOSPHOKINASE MPTE-LIKE DOMAIN-CONTAINING PROTEIN"/>
    <property type="match status" value="1"/>
</dbReference>
<keyword evidence="3" id="KW-1185">Reference proteome</keyword>
<organism evidence="2 3">
    <name type="scientific">Treponema ruminis</name>
    <dbReference type="NCBI Taxonomy" id="744515"/>
    <lineage>
        <taxon>Bacteria</taxon>
        <taxon>Pseudomonadati</taxon>
        <taxon>Spirochaetota</taxon>
        <taxon>Spirochaetia</taxon>
        <taxon>Spirochaetales</taxon>
        <taxon>Treponemataceae</taxon>
        <taxon>Treponema</taxon>
    </lineage>
</organism>
<dbReference type="RefSeq" id="WP_184658369.1">
    <property type="nucleotide sequence ID" value="NZ_CP031518.1"/>
</dbReference>
<dbReference type="EMBL" id="JACHFQ010000003">
    <property type="protein sequence ID" value="MBB5225769.1"/>
    <property type="molecule type" value="Genomic_DNA"/>
</dbReference>
<sequence length="491" mass="54833">MGDYSYSQIIEAKDKSLIPLCKNQSGQEVSLHSKYNPTREAQGFAANVGSDCLFFVILGLAGGYHIQEVLAKCPRAKILVLEISQNAIDFLSAIPCVKNLQGDSRVTLTSLENLEEKLLAKYKPALHGNLTILSLRQWENIFQNEAEDARNKITKAIKLLASDFSVQSHFGKIWQKNILSNLSLAEKTSSFNDVKKSILPLTEQKTAAIIAAGPSLNEKISFLRENREKYFIIATDTAFSSLSKHKIESDAVVSIDGQMVSHQHYMEKISKKALFVFDLCANSSAARKVIEKSGKVLFAETGHPLAQYASMFEGRRNFVHINSGSGTVTIAAASLAKSLGFSQIEFFGADFAYIDGKPYAGGTYLESQFYSKATRMSPAEQAYSSLMYRTPVVKISENKITSEILEAYKNSLADFMTKKEDDSNEKIPYGRFSLKNFKSQYCKDLRNTFRSEDDIDEDSFTFTTLLPLMAKLGKDSAFLAYLKILRYTERI</sequence>